<evidence type="ECO:0000313" key="1">
    <source>
        <dbReference type="EMBL" id="ADR34604.1"/>
    </source>
</evidence>
<name>E4U247_SULKY</name>
<gene>
    <name evidence="1" type="ordered locus">Sulku_1944</name>
</gene>
<dbReference type="KEGG" id="sku:Sulku_1944"/>
<dbReference type="HOGENOM" id="CLU_2604728_0_0_7"/>
<dbReference type="RefSeq" id="WP_013460801.1">
    <property type="nucleotide sequence ID" value="NC_014762.1"/>
</dbReference>
<protein>
    <submittedName>
        <fullName evidence="1">Uncharacterized protein</fullName>
    </submittedName>
</protein>
<reference evidence="1 2" key="1">
    <citation type="journal article" date="2012" name="Stand. Genomic Sci.">
        <title>Complete genome sequence of the sulfur compounds oxidizing chemolithoautotroph Sulfuricurvum kujiense type strain (YK-1(T)).</title>
        <authorList>
            <person name="Han C."/>
            <person name="Kotsyurbenko O."/>
            <person name="Chertkov O."/>
            <person name="Held B."/>
            <person name="Lapidus A."/>
            <person name="Nolan M."/>
            <person name="Lucas S."/>
            <person name="Hammon N."/>
            <person name="Deshpande S."/>
            <person name="Cheng J.F."/>
            <person name="Tapia R."/>
            <person name="Goodwin L.A."/>
            <person name="Pitluck S."/>
            <person name="Liolios K."/>
            <person name="Pagani I."/>
            <person name="Ivanova N."/>
            <person name="Mavromatis K."/>
            <person name="Mikhailova N."/>
            <person name="Pati A."/>
            <person name="Chen A."/>
            <person name="Palaniappan K."/>
            <person name="Land M."/>
            <person name="Hauser L."/>
            <person name="Chang Y.J."/>
            <person name="Jeffries C.D."/>
            <person name="Brambilla E.M."/>
            <person name="Rohde M."/>
            <person name="Spring S."/>
            <person name="Sikorski J."/>
            <person name="Goker M."/>
            <person name="Woyke T."/>
            <person name="Bristow J."/>
            <person name="Eisen J.A."/>
            <person name="Markowitz V."/>
            <person name="Hugenholtz P."/>
            <person name="Kyrpides N.C."/>
            <person name="Klenk H.P."/>
            <person name="Detter J.C."/>
        </authorList>
    </citation>
    <scope>NUCLEOTIDE SEQUENCE [LARGE SCALE GENOMIC DNA]</scope>
    <source>
        <strain evidence="2">ATCC BAA-921 / DSM 16994 / JCM 11577 / YK-1</strain>
    </source>
</reference>
<sequence length="79" mass="9440">MLNDNNEWLNEEEVLQRLKQISTQQMIIVFRAKMSNYEILLCQKISAMSKIPLTDVLEKMEAFKQTSEHLLYKKDFIFV</sequence>
<dbReference type="STRING" id="709032.Sulku_1944"/>
<evidence type="ECO:0000313" key="2">
    <source>
        <dbReference type="Proteomes" id="UP000008721"/>
    </source>
</evidence>
<dbReference type="AlphaFoldDB" id="E4U247"/>
<dbReference type="OrthoDB" id="5336599at2"/>
<proteinExistence type="predicted"/>
<accession>E4U247</accession>
<keyword evidence="2" id="KW-1185">Reference proteome</keyword>
<organism evidence="1 2">
    <name type="scientific">Sulfuricurvum kujiense (strain ATCC BAA-921 / DSM 16994 / JCM 11577 / YK-1)</name>
    <dbReference type="NCBI Taxonomy" id="709032"/>
    <lineage>
        <taxon>Bacteria</taxon>
        <taxon>Pseudomonadati</taxon>
        <taxon>Campylobacterota</taxon>
        <taxon>Epsilonproteobacteria</taxon>
        <taxon>Campylobacterales</taxon>
        <taxon>Sulfurimonadaceae</taxon>
        <taxon>Sulfuricurvum</taxon>
    </lineage>
</organism>
<dbReference type="EMBL" id="CP002355">
    <property type="protein sequence ID" value="ADR34604.1"/>
    <property type="molecule type" value="Genomic_DNA"/>
</dbReference>
<dbReference type="Proteomes" id="UP000008721">
    <property type="component" value="Chromosome"/>
</dbReference>